<feature type="domain" description="ABC transporter" evidence="5">
    <location>
        <begin position="3"/>
        <end position="231"/>
    </location>
</feature>
<dbReference type="PANTHER" id="PTHR43335:SF2">
    <property type="entry name" value="ABC TRANSPORTER, ATP-BINDING PROTEIN"/>
    <property type="match status" value="1"/>
</dbReference>
<name>A0A645B673_9ZZZZ</name>
<dbReference type="PROSITE" id="PS50893">
    <property type="entry name" value="ABC_TRANSPORTER_2"/>
    <property type="match status" value="1"/>
</dbReference>
<dbReference type="SMART" id="SM00382">
    <property type="entry name" value="AAA"/>
    <property type="match status" value="1"/>
</dbReference>
<keyword evidence="3" id="KW-0547">Nucleotide-binding</keyword>
<evidence type="ECO:0000256" key="4">
    <source>
        <dbReference type="ARBA" id="ARBA00022840"/>
    </source>
</evidence>
<gene>
    <name evidence="6" type="primary">btuD_231</name>
    <name evidence="6" type="ORF">SDC9_107761</name>
</gene>
<dbReference type="Gene3D" id="3.40.50.300">
    <property type="entry name" value="P-loop containing nucleotide triphosphate hydrolases"/>
    <property type="match status" value="1"/>
</dbReference>
<evidence type="ECO:0000256" key="2">
    <source>
        <dbReference type="ARBA" id="ARBA00022448"/>
    </source>
</evidence>
<dbReference type="InterPro" id="IPR003593">
    <property type="entry name" value="AAA+_ATPase"/>
</dbReference>
<dbReference type="EMBL" id="VSSQ01018050">
    <property type="protein sequence ID" value="MPM60907.1"/>
    <property type="molecule type" value="Genomic_DNA"/>
</dbReference>
<sequence>MELILEHVVKQYHKKLAVNDVSLHLSPGVYGLIGENGAGKTTLMNMICGVLTPTSGLVLYDGRPIAESGEAYRALVGYLPQEFGVLKEFTVIDYLFYIATLKGVTKTEAKNTIARLAEDLTLNEYLKKRICKLSGGTKRRVGVAQALLNDPSVLVLDEPTAGLDPGERVRFQKLLAGLARDRIVLISTHIVSDVEYLSSCNIFLKQGQVLMTGATEEMTALLEGKLWSISLPYPQLAPFENAHTVLKSRNENSRKIEIRFFSETPVAKAKPVVPGLEDVYLWAFHQDHTERGAV</sequence>
<evidence type="ECO:0000256" key="1">
    <source>
        <dbReference type="ARBA" id="ARBA00005417"/>
    </source>
</evidence>
<comment type="similarity">
    <text evidence="1">Belongs to the ABC transporter superfamily.</text>
</comment>
<comment type="caution">
    <text evidence="6">The sequence shown here is derived from an EMBL/GenBank/DDBJ whole genome shotgun (WGS) entry which is preliminary data.</text>
</comment>
<evidence type="ECO:0000259" key="5">
    <source>
        <dbReference type="PROSITE" id="PS50893"/>
    </source>
</evidence>
<evidence type="ECO:0000313" key="6">
    <source>
        <dbReference type="EMBL" id="MPM60907.1"/>
    </source>
</evidence>
<dbReference type="GO" id="GO:0016887">
    <property type="term" value="F:ATP hydrolysis activity"/>
    <property type="evidence" value="ECO:0007669"/>
    <property type="project" value="InterPro"/>
</dbReference>
<dbReference type="AlphaFoldDB" id="A0A645B673"/>
<dbReference type="Pfam" id="PF00005">
    <property type="entry name" value="ABC_tran"/>
    <property type="match status" value="1"/>
</dbReference>
<organism evidence="6">
    <name type="scientific">bioreactor metagenome</name>
    <dbReference type="NCBI Taxonomy" id="1076179"/>
    <lineage>
        <taxon>unclassified sequences</taxon>
        <taxon>metagenomes</taxon>
        <taxon>ecological metagenomes</taxon>
    </lineage>
</organism>
<keyword evidence="2" id="KW-0813">Transport</keyword>
<dbReference type="GO" id="GO:0005524">
    <property type="term" value="F:ATP binding"/>
    <property type="evidence" value="ECO:0007669"/>
    <property type="project" value="UniProtKB-KW"/>
</dbReference>
<evidence type="ECO:0000256" key="3">
    <source>
        <dbReference type="ARBA" id="ARBA00022741"/>
    </source>
</evidence>
<protein>
    <submittedName>
        <fullName evidence="6">Vitamin B12 import ATP-binding protein BtuD</fullName>
    </submittedName>
</protein>
<accession>A0A645B673</accession>
<reference evidence="6" key="1">
    <citation type="submission" date="2019-08" db="EMBL/GenBank/DDBJ databases">
        <authorList>
            <person name="Kucharzyk K."/>
            <person name="Murdoch R.W."/>
            <person name="Higgins S."/>
            <person name="Loffler F."/>
        </authorList>
    </citation>
    <scope>NUCLEOTIDE SEQUENCE</scope>
</reference>
<proteinExistence type="inferred from homology"/>
<keyword evidence="4 6" id="KW-0067">ATP-binding</keyword>
<dbReference type="InterPro" id="IPR003439">
    <property type="entry name" value="ABC_transporter-like_ATP-bd"/>
</dbReference>
<dbReference type="SUPFAM" id="SSF52540">
    <property type="entry name" value="P-loop containing nucleoside triphosphate hydrolases"/>
    <property type="match status" value="1"/>
</dbReference>
<dbReference type="PANTHER" id="PTHR43335">
    <property type="entry name" value="ABC TRANSPORTER, ATP-BINDING PROTEIN"/>
    <property type="match status" value="1"/>
</dbReference>
<dbReference type="InterPro" id="IPR027417">
    <property type="entry name" value="P-loop_NTPase"/>
</dbReference>